<reference evidence="1 2" key="1">
    <citation type="submission" date="2024-03" db="EMBL/GenBank/DDBJ databases">
        <title>Adaptation during the transition from Ophiocordyceps entomopathogen to insect associate is accompanied by gene loss and intensified selection.</title>
        <authorList>
            <person name="Ward C.M."/>
            <person name="Onetto C.A."/>
            <person name="Borneman A.R."/>
        </authorList>
    </citation>
    <scope>NUCLEOTIDE SEQUENCE [LARGE SCALE GENOMIC DNA]</scope>
    <source>
        <strain evidence="1">AWRI1</strain>
        <tissue evidence="1">Single Adult Female</tissue>
    </source>
</reference>
<accession>A0AAN9Y5X6</accession>
<protein>
    <submittedName>
        <fullName evidence="1">Uncharacterized protein</fullName>
    </submittedName>
</protein>
<evidence type="ECO:0000313" key="1">
    <source>
        <dbReference type="EMBL" id="KAK7595439.1"/>
    </source>
</evidence>
<sequence>MQPHPSEDLTTPIPLGRNRSRFAVFDTAAASNAGTLLHRLNQRGGCLHPEHRSRSYASKNLAPDIPFAPQPNASPADGAAIGHPSTAVAFLPQSAVFVRFLRLFRCLRHSLPHPVTTPSSAPNAAKKSSAYTAAILLLKGGQTRGRFLTSKFFVVRLHRLPPFRDRSATPAPPTAGDVALFRARESVRRPATDDGVAIFLSYVGCMCVRGGRGCYASANLFRRCEIKCALHVVFFYFDCCEWIRLKRHTCRRQEFTKGEKQQQQQQQTGKENLSQQTPVAHCGSRVPNFTPHLCGIGSSLKRAALPNKQHSRISFIRFAFAGKGCNVCDTKR</sequence>
<organism evidence="1 2">
    <name type="scientific">Parthenolecanium corni</name>
    <dbReference type="NCBI Taxonomy" id="536013"/>
    <lineage>
        <taxon>Eukaryota</taxon>
        <taxon>Metazoa</taxon>
        <taxon>Ecdysozoa</taxon>
        <taxon>Arthropoda</taxon>
        <taxon>Hexapoda</taxon>
        <taxon>Insecta</taxon>
        <taxon>Pterygota</taxon>
        <taxon>Neoptera</taxon>
        <taxon>Paraneoptera</taxon>
        <taxon>Hemiptera</taxon>
        <taxon>Sternorrhyncha</taxon>
        <taxon>Coccoidea</taxon>
        <taxon>Coccidae</taxon>
        <taxon>Parthenolecanium</taxon>
    </lineage>
</organism>
<keyword evidence="2" id="KW-1185">Reference proteome</keyword>
<gene>
    <name evidence="1" type="ORF">V9T40_013264</name>
</gene>
<dbReference type="Proteomes" id="UP001367676">
    <property type="component" value="Unassembled WGS sequence"/>
</dbReference>
<dbReference type="AlphaFoldDB" id="A0AAN9Y5X6"/>
<proteinExistence type="predicted"/>
<evidence type="ECO:0000313" key="2">
    <source>
        <dbReference type="Proteomes" id="UP001367676"/>
    </source>
</evidence>
<name>A0AAN9Y5X6_9HEMI</name>
<dbReference type="EMBL" id="JBBCAQ010000018">
    <property type="protein sequence ID" value="KAK7595439.1"/>
    <property type="molecule type" value="Genomic_DNA"/>
</dbReference>
<comment type="caution">
    <text evidence="1">The sequence shown here is derived from an EMBL/GenBank/DDBJ whole genome shotgun (WGS) entry which is preliminary data.</text>
</comment>